<dbReference type="InterPro" id="IPR003439">
    <property type="entry name" value="ABC_transporter-like_ATP-bd"/>
</dbReference>
<keyword evidence="9" id="KW-0547">Nucleotide-binding</keyword>
<accession>A0A2K8KJD5</accession>
<feature type="domain" description="ABC transmembrane type-1" evidence="8">
    <location>
        <begin position="26"/>
        <end position="372"/>
    </location>
</feature>
<dbReference type="Pfam" id="PF00005">
    <property type="entry name" value="ABC_tran"/>
    <property type="match status" value="1"/>
</dbReference>
<dbReference type="EMBL" id="CP024870">
    <property type="protein sequence ID" value="ATX71452.1"/>
    <property type="molecule type" value="Genomic_DNA"/>
</dbReference>
<protein>
    <submittedName>
        <fullName evidence="9">ABC transporter ATP-binding protein</fullName>
    </submittedName>
</protein>
<feature type="transmembrane region" description="Helical" evidence="6">
    <location>
        <begin position="121"/>
        <end position="143"/>
    </location>
</feature>
<dbReference type="CDD" id="cd03228">
    <property type="entry name" value="ABCC_MRP_Like"/>
    <property type="match status" value="1"/>
</dbReference>
<evidence type="ECO:0000256" key="5">
    <source>
        <dbReference type="ARBA" id="ARBA00023136"/>
    </source>
</evidence>
<dbReference type="Proteomes" id="UP000231179">
    <property type="component" value="Chromosome"/>
</dbReference>
<evidence type="ECO:0000256" key="2">
    <source>
        <dbReference type="ARBA" id="ARBA00005417"/>
    </source>
</evidence>
<dbReference type="Gene3D" id="3.40.50.300">
    <property type="entry name" value="P-loop containing nucleotide triphosphate hydrolases"/>
    <property type="match status" value="1"/>
</dbReference>
<comment type="subcellular location">
    <subcellularLocation>
        <location evidence="1">Cell membrane</location>
        <topology evidence="1">Multi-pass membrane protein</topology>
    </subcellularLocation>
</comment>
<evidence type="ECO:0000313" key="10">
    <source>
        <dbReference type="Proteomes" id="UP000231179"/>
    </source>
</evidence>
<keyword evidence="4 6" id="KW-1133">Transmembrane helix</keyword>
<evidence type="ECO:0000256" key="6">
    <source>
        <dbReference type="SAM" id="Phobius"/>
    </source>
</evidence>
<feature type="transmembrane region" description="Helical" evidence="6">
    <location>
        <begin position="306"/>
        <end position="330"/>
    </location>
</feature>
<dbReference type="Pfam" id="PF00664">
    <property type="entry name" value="ABC_membrane"/>
    <property type="match status" value="1"/>
</dbReference>
<dbReference type="PANTHER" id="PTHR24221:SF654">
    <property type="entry name" value="ATP-BINDING CASSETTE SUB-FAMILY B MEMBER 6"/>
    <property type="match status" value="1"/>
</dbReference>
<keyword evidence="3 6" id="KW-0812">Transmembrane</keyword>
<dbReference type="Gene3D" id="1.20.1560.10">
    <property type="entry name" value="ABC transporter type 1, transmembrane domain"/>
    <property type="match status" value="1"/>
</dbReference>
<feature type="domain" description="ABC transporter" evidence="7">
    <location>
        <begin position="401"/>
        <end position="609"/>
    </location>
</feature>
<gene>
    <name evidence="9" type="ORF">SCLAR_v1c11520</name>
</gene>
<feature type="transmembrane region" description="Helical" evidence="6">
    <location>
        <begin position="336"/>
        <end position="357"/>
    </location>
</feature>
<dbReference type="PROSITE" id="PS50893">
    <property type="entry name" value="ABC_TRANSPORTER_2"/>
    <property type="match status" value="1"/>
</dbReference>
<dbReference type="RefSeq" id="WP_100254984.1">
    <property type="nucleotide sequence ID" value="NZ_CP024870.1"/>
</dbReference>
<dbReference type="PROSITE" id="PS50929">
    <property type="entry name" value="ABC_TM1F"/>
    <property type="match status" value="1"/>
</dbReference>
<feature type="transmembrane region" description="Helical" evidence="6">
    <location>
        <begin position="228"/>
        <end position="249"/>
    </location>
</feature>
<organism evidence="9 10">
    <name type="scientific">Spiroplasma clarkii</name>
    <dbReference type="NCBI Taxonomy" id="2139"/>
    <lineage>
        <taxon>Bacteria</taxon>
        <taxon>Bacillati</taxon>
        <taxon>Mycoplasmatota</taxon>
        <taxon>Mollicutes</taxon>
        <taxon>Entomoplasmatales</taxon>
        <taxon>Spiroplasmataceae</taxon>
        <taxon>Spiroplasma</taxon>
    </lineage>
</organism>
<dbReference type="InterPro" id="IPR039421">
    <property type="entry name" value="Type_1_exporter"/>
</dbReference>
<reference evidence="9 10" key="1">
    <citation type="submission" date="2017-11" db="EMBL/GenBank/DDBJ databases">
        <title>Complete genome sequence of Spiroplasma clarkii CN-5 (DSM 19994).</title>
        <authorList>
            <person name="Tsai Y.-M."/>
            <person name="Chang A."/>
            <person name="Lo W.-S."/>
            <person name="Kuo C.-H."/>
        </authorList>
    </citation>
    <scope>NUCLEOTIDE SEQUENCE [LARGE SCALE GENOMIC DNA]</scope>
    <source>
        <strain evidence="9 10">CN-5</strain>
    </source>
</reference>
<dbReference type="SUPFAM" id="SSF90123">
    <property type="entry name" value="ABC transporter transmembrane region"/>
    <property type="match status" value="1"/>
</dbReference>
<feature type="transmembrane region" description="Helical" evidence="6">
    <location>
        <begin position="24"/>
        <end position="44"/>
    </location>
</feature>
<keyword evidence="5 6" id="KW-0472">Membrane</keyword>
<dbReference type="GO" id="GO:0005886">
    <property type="term" value="C:plasma membrane"/>
    <property type="evidence" value="ECO:0007669"/>
    <property type="project" value="UniProtKB-SubCell"/>
</dbReference>
<keyword evidence="9" id="KW-0067">ATP-binding</keyword>
<feature type="transmembrane region" description="Helical" evidence="6">
    <location>
        <begin position="201"/>
        <end position="222"/>
    </location>
</feature>
<dbReference type="SUPFAM" id="SSF52540">
    <property type="entry name" value="P-loop containing nucleoside triphosphate hydrolases"/>
    <property type="match status" value="1"/>
</dbReference>
<evidence type="ECO:0000256" key="1">
    <source>
        <dbReference type="ARBA" id="ARBA00004651"/>
    </source>
</evidence>
<dbReference type="GO" id="GO:0005524">
    <property type="term" value="F:ATP binding"/>
    <property type="evidence" value="ECO:0007669"/>
    <property type="project" value="UniProtKB-KW"/>
</dbReference>
<evidence type="ECO:0000256" key="4">
    <source>
        <dbReference type="ARBA" id="ARBA00022989"/>
    </source>
</evidence>
<dbReference type="PANTHER" id="PTHR24221">
    <property type="entry name" value="ATP-BINDING CASSETTE SUB-FAMILY B"/>
    <property type="match status" value="1"/>
</dbReference>
<comment type="similarity">
    <text evidence="2">Belongs to the ABC transporter superfamily.</text>
</comment>
<sequence length="611" mass="70355">MNKFKTSKNLINNFLWFSLKSKSIYLVFIFQLISCLSLIFIPIFTAEMIKLIFAPNIAKIILLSTHEKSFSSYFLNVVLEEQEWINNLQYTGPSFKANSPGIEDLIANSLNFQTTFLGLKFNWIGTIYVIVGLFVITCIFHYFQNYFLTILAKKYELNLRQQGLTYLLNQNYYFYSKNNLQLEVLKIINESNKIAQVVDQVVTSIISFSLIFIGSAVYLFFIKTKLTLYLLLASVVFIIPLGLLLFYTLKSKRRLIDKTYLKNHNLVNHLNNFNLIKANGTENFELQNFQQTKLSSEDKKTVSVSALLMTVVILLLMTLQISIIILVAFLYPNDYIFLNLILPIYLMVVINLLTPIIQTIRIIPHYLDAVTGFNKLSFYLNKQEPADLSFGEKTIAAIASIEFKNVSFTYQDEVNTKVLTDLNLKFEKNNLYIINEQNAYGKSTIFKLLLNFVKPDTGQILVNQQFLIKDLDKSSYLSKVAYLDQNKLLFNCSVLENILYTSLAINQTSLLEALTFIDFLPKNLQVEQIEDFLLQLQVANLSGGQRQQVLLAKTFYQEANLVLLDEPTSNLDNNYISAIYEKFKSFNTDKIIVLITHNLTLLTKQRSELNS</sequence>
<dbReference type="InterPro" id="IPR027417">
    <property type="entry name" value="P-loop_NTPase"/>
</dbReference>
<keyword evidence="10" id="KW-1185">Reference proteome</keyword>
<dbReference type="InterPro" id="IPR036640">
    <property type="entry name" value="ABC1_TM_sf"/>
</dbReference>
<dbReference type="InterPro" id="IPR011527">
    <property type="entry name" value="ABC1_TM_dom"/>
</dbReference>
<evidence type="ECO:0000259" key="7">
    <source>
        <dbReference type="PROSITE" id="PS50893"/>
    </source>
</evidence>
<evidence type="ECO:0000313" key="9">
    <source>
        <dbReference type="EMBL" id="ATX71452.1"/>
    </source>
</evidence>
<evidence type="ECO:0000259" key="8">
    <source>
        <dbReference type="PROSITE" id="PS50929"/>
    </source>
</evidence>
<dbReference type="GO" id="GO:0016887">
    <property type="term" value="F:ATP hydrolysis activity"/>
    <property type="evidence" value="ECO:0007669"/>
    <property type="project" value="InterPro"/>
</dbReference>
<dbReference type="GO" id="GO:0140359">
    <property type="term" value="F:ABC-type transporter activity"/>
    <property type="evidence" value="ECO:0007669"/>
    <property type="project" value="InterPro"/>
</dbReference>
<dbReference type="AlphaFoldDB" id="A0A2K8KJD5"/>
<proteinExistence type="inferred from homology"/>
<name>A0A2K8KJD5_9MOLU</name>
<evidence type="ECO:0000256" key="3">
    <source>
        <dbReference type="ARBA" id="ARBA00022692"/>
    </source>
</evidence>